<dbReference type="Proteomes" id="UP000199228">
    <property type="component" value="Unassembled WGS sequence"/>
</dbReference>
<evidence type="ECO:0000313" key="3">
    <source>
        <dbReference type="Proteomes" id="UP000199228"/>
    </source>
</evidence>
<dbReference type="Gene3D" id="3.90.550.10">
    <property type="entry name" value="Spore Coat Polysaccharide Biosynthesis Protein SpsA, Chain A"/>
    <property type="match status" value="1"/>
</dbReference>
<keyword evidence="3" id="KW-1185">Reference proteome</keyword>
<feature type="domain" description="Nucleotidyl transferase" evidence="1">
    <location>
        <begin position="7"/>
        <end position="135"/>
    </location>
</feature>
<sequence length="313" mass="34950">MNKPVLVIMAAGVGSRYGDKLKQLDAIGTCGEPIMEFSIYDAKKAGFEDVVFIIKKEIESKFKSEIGDRISKYMNVRYAYQEINALPEGFQVPGDRSKPWGTAHALLCAKDVIDGPFAVINADDYYGTSAFELIYNYLTRTQDDSKFRYAMVSYELKNTISPNGTVSRGVCTIGNNSYLSSIQEYTKIKGDEQGNCEYSLDDGITFTSIDGNSPVSMNLWGFSKSFLEEIEKRFPAFLEDALKNAPEKAEYFLPSVVSSLMAEDKATVKVLPCKDKWYGITYHEDKFPTVLALSRITRAGVYPQPLFGTPVNI</sequence>
<keyword evidence="2" id="KW-0808">Transferase</keyword>
<evidence type="ECO:0000259" key="1">
    <source>
        <dbReference type="Pfam" id="PF00483"/>
    </source>
</evidence>
<name>A0A1G6BAK6_EUBOX</name>
<dbReference type="SUPFAM" id="SSF53448">
    <property type="entry name" value="Nucleotide-diphospho-sugar transferases"/>
    <property type="match status" value="1"/>
</dbReference>
<dbReference type="InterPro" id="IPR029044">
    <property type="entry name" value="Nucleotide-diphossugar_trans"/>
</dbReference>
<organism evidence="2 3">
    <name type="scientific">Eubacterium oxidoreducens</name>
    <dbReference type="NCBI Taxonomy" id="1732"/>
    <lineage>
        <taxon>Bacteria</taxon>
        <taxon>Bacillati</taxon>
        <taxon>Bacillota</taxon>
        <taxon>Clostridia</taxon>
        <taxon>Eubacteriales</taxon>
        <taxon>Eubacteriaceae</taxon>
        <taxon>Eubacterium</taxon>
    </lineage>
</organism>
<gene>
    <name evidence="2" type="ORF">SAMN02910417_01297</name>
</gene>
<dbReference type="STRING" id="1732.SAMN02910417_01297"/>
<dbReference type="GO" id="GO:0016740">
    <property type="term" value="F:transferase activity"/>
    <property type="evidence" value="ECO:0007669"/>
    <property type="project" value="UniProtKB-KW"/>
</dbReference>
<proteinExistence type="predicted"/>
<dbReference type="AlphaFoldDB" id="A0A1G6BAK6"/>
<protein>
    <submittedName>
        <fullName evidence="2">Nucleotidyl transferase</fullName>
    </submittedName>
</protein>
<dbReference type="InterPro" id="IPR005835">
    <property type="entry name" value="NTP_transferase_dom"/>
</dbReference>
<dbReference type="RefSeq" id="WP_090173438.1">
    <property type="nucleotide sequence ID" value="NZ_FMXR01000009.1"/>
</dbReference>
<dbReference type="EMBL" id="FMXR01000009">
    <property type="protein sequence ID" value="SDB17702.1"/>
    <property type="molecule type" value="Genomic_DNA"/>
</dbReference>
<evidence type="ECO:0000313" key="2">
    <source>
        <dbReference type="EMBL" id="SDB17702.1"/>
    </source>
</evidence>
<accession>A0A1G6BAK6</accession>
<dbReference type="Pfam" id="PF00483">
    <property type="entry name" value="NTP_transferase"/>
    <property type="match status" value="1"/>
</dbReference>
<dbReference type="OrthoDB" id="9779926at2"/>
<reference evidence="2 3" key="1">
    <citation type="submission" date="2016-10" db="EMBL/GenBank/DDBJ databases">
        <authorList>
            <person name="de Groot N.N."/>
        </authorList>
    </citation>
    <scope>NUCLEOTIDE SEQUENCE [LARGE SCALE GENOMIC DNA]</scope>
    <source>
        <strain evidence="2 3">DSM 3217</strain>
    </source>
</reference>